<reference evidence="3 4" key="1">
    <citation type="journal article" date="2024" name="G3 (Bethesda)">
        <title>Genome assembly of Hibiscus sabdariffa L. provides insights into metabolisms of medicinal natural products.</title>
        <authorList>
            <person name="Kim T."/>
        </authorList>
    </citation>
    <scope>NUCLEOTIDE SEQUENCE [LARGE SCALE GENOMIC DNA]</scope>
    <source>
        <strain evidence="3">TK-2024</strain>
        <tissue evidence="3">Old leaves</tissue>
    </source>
</reference>
<evidence type="ECO:0000313" key="3">
    <source>
        <dbReference type="EMBL" id="KAK8516047.1"/>
    </source>
</evidence>
<feature type="domain" description="RNase H type-1" evidence="2">
    <location>
        <begin position="2"/>
        <end position="37"/>
    </location>
</feature>
<name>A0ABR2C9G3_9ROSI</name>
<keyword evidence="4" id="KW-1185">Reference proteome</keyword>
<comment type="caution">
    <text evidence="3">The sequence shown here is derived from an EMBL/GenBank/DDBJ whole genome shotgun (WGS) entry which is preliminary data.</text>
</comment>
<accession>A0ABR2C9G3</accession>
<dbReference type="Proteomes" id="UP001472677">
    <property type="component" value="Unassembled WGS sequence"/>
</dbReference>
<evidence type="ECO:0000313" key="4">
    <source>
        <dbReference type="Proteomes" id="UP001472677"/>
    </source>
</evidence>
<dbReference type="Pfam" id="PF13456">
    <property type="entry name" value="RVT_3"/>
    <property type="match status" value="1"/>
</dbReference>
<dbReference type="InterPro" id="IPR002156">
    <property type="entry name" value="RNaseH_domain"/>
</dbReference>
<gene>
    <name evidence="3" type="ORF">V6N12_066882</name>
</gene>
<evidence type="ECO:0000259" key="2">
    <source>
        <dbReference type="Pfam" id="PF13456"/>
    </source>
</evidence>
<proteinExistence type="predicted"/>
<feature type="region of interest" description="Disordered" evidence="1">
    <location>
        <begin position="69"/>
        <end position="91"/>
    </location>
</feature>
<sequence>MSALVAEIFEWLNKDWEVVVCHISRKRNGMADSLAAMGRDHGMSGVVFVTPPGGLMSRLEEERSMWLSERVVDDPTSGQDRESVGLFNPGG</sequence>
<protein>
    <recommendedName>
        <fullName evidence="2">RNase H type-1 domain-containing protein</fullName>
    </recommendedName>
</protein>
<dbReference type="EMBL" id="JBBPBM010000061">
    <property type="protein sequence ID" value="KAK8516047.1"/>
    <property type="molecule type" value="Genomic_DNA"/>
</dbReference>
<evidence type="ECO:0000256" key="1">
    <source>
        <dbReference type="SAM" id="MobiDB-lite"/>
    </source>
</evidence>
<organism evidence="3 4">
    <name type="scientific">Hibiscus sabdariffa</name>
    <name type="common">roselle</name>
    <dbReference type="NCBI Taxonomy" id="183260"/>
    <lineage>
        <taxon>Eukaryota</taxon>
        <taxon>Viridiplantae</taxon>
        <taxon>Streptophyta</taxon>
        <taxon>Embryophyta</taxon>
        <taxon>Tracheophyta</taxon>
        <taxon>Spermatophyta</taxon>
        <taxon>Magnoliopsida</taxon>
        <taxon>eudicotyledons</taxon>
        <taxon>Gunneridae</taxon>
        <taxon>Pentapetalae</taxon>
        <taxon>rosids</taxon>
        <taxon>malvids</taxon>
        <taxon>Malvales</taxon>
        <taxon>Malvaceae</taxon>
        <taxon>Malvoideae</taxon>
        <taxon>Hibiscus</taxon>
    </lineage>
</organism>